<name>A0A015X7Q6_BACFG</name>
<evidence type="ECO:0000313" key="2">
    <source>
        <dbReference type="Proteomes" id="UP000020773"/>
    </source>
</evidence>
<dbReference type="Proteomes" id="UP000020773">
    <property type="component" value="Unassembled WGS sequence"/>
</dbReference>
<protein>
    <submittedName>
        <fullName evidence="1">Uncharacterized protein</fullName>
    </submittedName>
</protein>
<sequence length="46" mass="5468">MKETDKIYPADKGEEELLHNVRHILQEARAKVIHHVNSTLVRAYWQ</sequence>
<gene>
    <name evidence="1" type="ORF">M125_4654</name>
</gene>
<evidence type="ECO:0000313" key="1">
    <source>
        <dbReference type="EMBL" id="EXY88690.1"/>
    </source>
</evidence>
<reference evidence="1 2" key="1">
    <citation type="submission" date="2014-02" db="EMBL/GenBank/DDBJ databases">
        <authorList>
            <person name="Sears C."/>
            <person name="Carroll K."/>
            <person name="Sack B.R."/>
            <person name="Qadri F."/>
            <person name="Myers L.L."/>
            <person name="Chung G.-T."/>
            <person name="Escheverria P."/>
            <person name="Fraser C.M."/>
            <person name="Sadzewicz L."/>
            <person name="Shefchek K.A."/>
            <person name="Tallon L."/>
            <person name="Das S.P."/>
            <person name="Daugherty S."/>
            <person name="Mongodin E.F."/>
        </authorList>
    </citation>
    <scope>NUCLEOTIDE SEQUENCE [LARGE SCALE GENOMIC DNA]</scope>
    <source>
        <strain evidence="2">3998T(B)3</strain>
    </source>
</reference>
<dbReference type="AlphaFoldDB" id="A0A015X7Q6"/>
<feature type="non-terminal residue" evidence="1">
    <location>
        <position position="46"/>
    </location>
</feature>
<dbReference type="EMBL" id="JGDB01000275">
    <property type="protein sequence ID" value="EXY88690.1"/>
    <property type="molecule type" value="Genomic_DNA"/>
</dbReference>
<accession>A0A015X7Q6</accession>
<proteinExistence type="predicted"/>
<comment type="caution">
    <text evidence="1">The sequence shown here is derived from an EMBL/GenBank/DDBJ whole genome shotgun (WGS) entry which is preliminary data.</text>
</comment>
<organism evidence="1 2">
    <name type="scientific">Bacteroides fragilis str. 3998T(B)3</name>
    <dbReference type="NCBI Taxonomy" id="1339316"/>
    <lineage>
        <taxon>Bacteria</taxon>
        <taxon>Pseudomonadati</taxon>
        <taxon>Bacteroidota</taxon>
        <taxon>Bacteroidia</taxon>
        <taxon>Bacteroidales</taxon>
        <taxon>Bacteroidaceae</taxon>
        <taxon>Bacteroides</taxon>
    </lineage>
</organism>